<gene>
    <name evidence="1" type="ORF">OLEA9_A059705</name>
</gene>
<protein>
    <submittedName>
        <fullName evidence="1">Uncharacterized protein</fullName>
    </submittedName>
</protein>
<evidence type="ECO:0000313" key="2">
    <source>
        <dbReference type="Proteomes" id="UP000594638"/>
    </source>
</evidence>
<organism evidence="1 2">
    <name type="scientific">Olea europaea subsp. europaea</name>
    <dbReference type="NCBI Taxonomy" id="158383"/>
    <lineage>
        <taxon>Eukaryota</taxon>
        <taxon>Viridiplantae</taxon>
        <taxon>Streptophyta</taxon>
        <taxon>Embryophyta</taxon>
        <taxon>Tracheophyta</taxon>
        <taxon>Spermatophyta</taxon>
        <taxon>Magnoliopsida</taxon>
        <taxon>eudicotyledons</taxon>
        <taxon>Gunneridae</taxon>
        <taxon>Pentapetalae</taxon>
        <taxon>asterids</taxon>
        <taxon>lamiids</taxon>
        <taxon>Lamiales</taxon>
        <taxon>Oleaceae</taxon>
        <taxon>Oleeae</taxon>
        <taxon>Olea</taxon>
    </lineage>
</organism>
<accession>A0A8S0Q9X8</accession>
<dbReference type="Gramene" id="OE9A059705T1">
    <property type="protein sequence ID" value="OE9A059705C1"/>
    <property type="gene ID" value="OE9A059705"/>
</dbReference>
<sequence>MAQWESTWLEAEARLVHESKLLTSNPFNLHQLNKATAQPPSPTILLPCQDILKVWQGACTNTYPTESITISNAFFNSTGTLESSTSTLNHVKNSSPCSVRIAGTEKLNQYTEIKDGMENTIQVHDIACPMDSVGIEDFSLKDSV</sequence>
<comment type="caution">
    <text evidence="1">The sequence shown here is derived from an EMBL/GenBank/DDBJ whole genome shotgun (WGS) entry which is preliminary data.</text>
</comment>
<proteinExistence type="predicted"/>
<dbReference type="OrthoDB" id="2143914at2759"/>
<name>A0A8S0Q9X8_OLEEU</name>
<reference evidence="1 2" key="1">
    <citation type="submission" date="2019-12" db="EMBL/GenBank/DDBJ databases">
        <authorList>
            <person name="Alioto T."/>
            <person name="Alioto T."/>
            <person name="Gomez Garrido J."/>
        </authorList>
    </citation>
    <scope>NUCLEOTIDE SEQUENCE [LARGE SCALE GENOMIC DNA]</scope>
</reference>
<dbReference type="AlphaFoldDB" id="A0A8S0Q9X8"/>
<keyword evidence="2" id="KW-1185">Reference proteome</keyword>
<dbReference type="EMBL" id="CACTIH010001807">
    <property type="protein sequence ID" value="CAA2963059.1"/>
    <property type="molecule type" value="Genomic_DNA"/>
</dbReference>
<dbReference type="Proteomes" id="UP000594638">
    <property type="component" value="Unassembled WGS sequence"/>
</dbReference>
<evidence type="ECO:0000313" key="1">
    <source>
        <dbReference type="EMBL" id="CAA2963059.1"/>
    </source>
</evidence>